<dbReference type="PANTHER" id="PTHR12236:SF75">
    <property type="entry name" value="CUTICULAR PROTEIN 62BB, ISOFORM A"/>
    <property type="match status" value="1"/>
</dbReference>
<evidence type="ECO:0000256" key="2">
    <source>
        <dbReference type="PROSITE-ProRule" id="PRU00497"/>
    </source>
</evidence>
<sequence length="142" mass="15236">MFTKILCLTLVVAYVQAQGYSGHQGQASSYLTYSQGEGHGLGGGLSSLGGSGGGSGSYDHHHEEPHAHPKYAYKYGVEDKHTGDIKQQEETRDGDVVKGSYSLHEPDGTILTVHYTVDKKSGFNAVVHRSGHAAHPQHSSHH</sequence>
<keyword evidence="4" id="KW-0732">Signal</keyword>
<gene>
    <name evidence="5" type="ORF">Zmor_012675</name>
</gene>
<dbReference type="GO" id="GO:0005615">
    <property type="term" value="C:extracellular space"/>
    <property type="evidence" value="ECO:0007669"/>
    <property type="project" value="TreeGrafter"/>
</dbReference>
<keyword evidence="1 2" id="KW-0193">Cuticle</keyword>
<evidence type="ECO:0000256" key="4">
    <source>
        <dbReference type="SAM" id="SignalP"/>
    </source>
</evidence>
<feature type="compositionally biased region" description="Basic and acidic residues" evidence="3">
    <location>
        <begin position="58"/>
        <end position="67"/>
    </location>
</feature>
<dbReference type="EMBL" id="JALNTZ010000004">
    <property type="protein sequence ID" value="KAJ3653422.1"/>
    <property type="molecule type" value="Genomic_DNA"/>
</dbReference>
<organism evidence="5 6">
    <name type="scientific">Zophobas morio</name>
    <dbReference type="NCBI Taxonomy" id="2755281"/>
    <lineage>
        <taxon>Eukaryota</taxon>
        <taxon>Metazoa</taxon>
        <taxon>Ecdysozoa</taxon>
        <taxon>Arthropoda</taxon>
        <taxon>Hexapoda</taxon>
        <taxon>Insecta</taxon>
        <taxon>Pterygota</taxon>
        <taxon>Neoptera</taxon>
        <taxon>Endopterygota</taxon>
        <taxon>Coleoptera</taxon>
        <taxon>Polyphaga</taxon>
        <taxon>Cucujiformia</taxon>
        <taxon>Tenebrionidae</taxon>
        <taxon>Zophobas</taxon>
    </lineage>
</organism>
<proteinExistence type="predicted"/>
<feature type="compositionally biased region" description="Gly residues" evidence="3">
    <location>
        <begin position="42"/>
        <end position="56"/>
    </location>
</feature>
<keyword evidence="6" id="KW-1185">Reference proteome</keyword>
<dbReference type="Proteomes" id="UP001168821">
    <property type="component" value="Unassembled WGS sequence"/>
</dbReference>
<dbReference type="GO" id="GO:0031012">
    <property type="term" value="C:extracellular matrix"/>
    <property type="evidence" value="ECO:0007669"/>
    <property type="project" value="TreeGrafter"/>
</dbReference>
<dbReference type="InterPro" id="IPR051217">
    <property type="entry name" value="Insect_Cuticle_Struc_Prot"/>
</dbReference>
<name>A0AA38MEG2_9CUCU</name>
<dbReference type="AlphaFoldDB" id="A0AA38MEG2"/>
<comment type="caution">
    <text evidence="5">The sequence shown here is derived from an EMBL/GenBank/DDBJ whole genome shotgun (WGS) entry which is preliminary data.</text>
</comment>
<evidence type="ECO:0000256" key="3">
    <source>
        <dbReference type="SAM" id="MobiDB-lite"/>
    </source>
</evidence>
<dbReference type="InterPro" id="IPR000618">
    <property type="entry name" value="Insect_cuticle"/>
</dbReference>
<protein>
    <submittedName>
        <fullName evidence="5">Uncharacterized protein</fullName>
    </submittedName>
</protein>
<evidence type="ECO:0000313" key="6">
    <source>
        <dbReference type="Proteomes" id="UP001168821"/>
    </source>
</evidence>
<feature type="region of interest" description="Disordered" evidence="3">
    <location>
        <begin position="42"/>
        <end position="101"/>
    </location>
</feature>
<feature type="compositionally biased region" description="Basic and acidic residues" evidence="3">
    <location>
        <begin position="76"/>
        <end position="96"/>
    </location>
</feature>
<reference evidence="5" key="1">
    <citation type="journal article" date="2023" name="G3 (Bethesda)">
        <title>Whole genome assemblies of Zophobas morio and Tenebrio molitor.</title>
        <authorList>
            <person name="Kaur S."/>
            <person name="Stinson S.A."/>
            <person name="diCenzo G.C."/>
        </authorList>
    </citation>
    <scope>NUCLEOTIDE SEQUENCE</scope>
    <source>
        <strain evidence="5">QUZm001</strain>
    </source>
</reference>
<evidence type="ECO:0000313" key="5">
    <source>
        <dbReference type="EMBL" id="KAJ3653422.1"/>
    </source>
</evidence>
<dbReference type="PANTHER" id="PTHR12236">
    <property type="entry name" value="STRUCTURAL CONTITUENT OF CUTICLE"/>
    <property type="match status" value="1"/>
</dbReference>
<evidence type="ECO:0000256" key="1">
    <source>
        <dbReference type="ARBA" id="ARBA00022460"/>
    </source>
</evidence>
<feature type="signal peptide" evidence="4">
    <location>
        <begin position="1"/>
        <end position="17"/>
    </location>
</feature>
<dbReference type="GO" id="GO:0042302">
    <property type="term" value="F:structural constituent of cuticle"/>
    <property type="evidence" value="ECO:0007669"/>
    <property type="project" value="UniProtKB-UniRule"/>
</dbReference>
<dbReference type="PRINTS" id="PR00947">
    <property type="entry name" value="CUTICLE"/>
</dbReference>
<dbReference type="PROSITE" id="PS51155">
    <property type="entry name" value="CHIT_BIND_RR_2"/>
    <property type="match status" value="1"/>
</dbReference>
<feature type="chain" id="PRO_5041337519" evidence="4">
    <location>
        <begin position="18"/>
        <end position="142"/>
    </location>
</feature>
<accession>A0AA38MEG2</accession>
<dbReference type="Pfam" id="PF00379">
    <property type="entry name" value="Chitin_bind_4"/>
    <property type="match status" value="1"/>
</dbReference>